<feature type="compositionally biased region" description="Pro residues" evidence="1">
    <location>
        <begin position="188"/>
        <end position="198"/>
    </location>
</feature>
<feature type="region of interest" description="Disordered" evidence="1">
    <location>
        <begin position="109"/>
        <end position="128"/>
    </location>
</feature>
<feature type="region of interest" description="Disordered" evidence="1">
    <location>
        <begin position="186"/>
        <end position="205"/>
    </location>
</feature>
<proteinExistence type="predicted"/>
<dbReference type="InterPro" id="IPR026749">
    <property type="entry name" value="Tmem135"/>
</dbReference>
<dbReference type="EMBL" id="BJWK01000001">
    <property type="protein sequence ID" value="GEM06443.1"/>
    <property type="molecule type" value="Genomic_DNA"/>
</dbReference>
<name>A0A511K7W5_RHOTO</name>
<comment type="caution">
    <text evidence="2">The sequence shown here is derived from an EMBL/GenBank/DDBJ whole genome shotgun (WGS) entry which is preliminary data.</text>
</comment>
<protein>
    <submittedName>
        <fullName evidence="2">Para-aminobenzoate synthase, subunit I</fullName>
    </submittedName>
</protein>
<dbReference type="PANTHER" id="PTHR12459:SF15">
    <property type="entry name" value="TRANSMEMBRANE PROTEIN 135"/>
    <property type="match status" value="1"/>
</dbReference>
<dbReference type="PANTHER" id="PTHR12459">
    <property type="entry name" value="TRANSMEMBRANE PROTEIN 135-RELATED"/>
    <property type="match status" value="1"/>
</dbReference>
<gene>
    <name evidence="2" type="ORF">Rt10032_c01g0460</name>
</gene>
<dbReference type="Proteomes" id="UP000321518">
    <property type="component" value="Unassembled WGS sequence"/>
</dbReference>
<evidence type="ECO:0000313" key="2">
    <source>
        <dbReference type="EMBL" id="GEM06443.1"/>
    </source>
</evidence>
<dbReference type="AlphaFoldDB" id="A0A511K7W5"/>
<reference evidence="2 3" key="1">
    <citation type="submission" date="2019-07" db="EMBL/GenBank/DDBJ databases">
        <title>Rhodotorula toruloides NBRC10032 genome sequencing.</title>
        <authorList>
            <person name="Shida Y."/>
            <person name="Takaku H."/>
            <person name="Ogasawara W."/>
            <person name="Mori K."/>
        </authorList>
    </citation>
    <scope>NUCLEOTIDE SEQUENCE [LARGE SCALE GENOMIC DNA]</scope>
    <source>
        <strain evidence="2 3">NBRC10032</strain>
    </source>
</reference>
<organism evidence="2 3">
    <name type="scientific">Rhodotorula toruloides</name>
    <name type="common">Yeast</name>
    <name type="synonym">Rhodosporidium toruloides</name>
    <dbReference type="NCBI Taxonomy" id="5286"/>
    <lineage>
        <taxon>Eukaryota</taxon>
        <taxon>Fungi</taxon>
        <taxon>Dikarya</taxon>
        <taxon>Basidiomycota</taxon>
        <taxon>Pucciniomycotina</taxon>
        <taxon>Microbotryomycetes</taxon>
        <taxon>Sporidiobolales</taxon>
        <taxon>Sporidiobolaceae</taxon>
        <taxon>Rhodotorula</taxon>
    </lineage>
</organism>
<dbReference type="OrthoDB" id="4021778at2759"/>
<evidence type="ECO:0000256" key="1">
    <source>
        <dbReference type="SAM" id="MobiDB-lite"/>
    </source>
</evidence>
<accession>A0A511K7W5</accession>
<evidence type="ECO:0000313" key="3">
    <source>
        <dbReference type="Proteomes" id="UP000321518"/>
    </source>
</evidence>
<sequence length="556" mass="60640">MRPPRALQHHLRTVHPSTEPFLRAFLLGYAAQSIPAVIRVLLSSLLAPTRKAPSQVGSDLAKAVARGFDPRGLGVAFGVAIGGAKWAEEWVEPAVRSAYAAGLARARAGGREGKGKARETEVSLEGEQQRAVEDERNVRVLSTFVGATVSSLVALLVLQSSKAYRRPAWPAAQLVHDLRPDFLISPYTPGPSSTPDPTPRNSRRVQSPTLDLTLFLFVRGTDTFLRYLYSRTPATQSGKRGAAIRLLASHGDTLVFWLACWKIMWSFFYAPQLLPPGYAKWIMQLARLDPRLLQLLRFARDGRFAYGRDADAQVARVCEGIAKANGKPLSSVHPLHARRIDCALVHGRVGAGTCEQNALKRWARAFLDCLVIYLPVHAIPPLLFNLGRILSSPSSSILRILFAASRSSAFLATFVASIYASVCLVRTRLPQLVPSVPQQPLDGGLCVMLGCAVCGFSVLIENKRRRREMALYVAPRALYAIMDDLIPPSLLRGKTGDRLSTFLERLVFSFSAGTVITAAVHQPELVSGVVKGVTRFAVGGWGARQGMANRRGGARL</sequence>